<evidence type="ECO:0000313" key="3">
    <source>
        <dbReference type="Proteomes" id="UP000004088"/>
    </source>
</evidence>
<feature type="transmembrane region" description="Helical" evidence="1">
    <location>
        <begin position="159"/>
        <end position="181"/>
    </location>
</feature>
<protein>
    <submittedName>
        <fullName evidence="2">Uncharacterized protein</fullName>
    </submittedName>
</protein>
<proteinExistence type="predicted"/>
<accession>F0EYE9</accession>
<reference evidence="2 3" key="1">
    <citation type="submission" date="2011-01" db="EMBL/GenBank/DDBJ databases">
        <authorList>
            <person name="Muzny D."/>
            <person name="Qin X."/>
            <person name="Deng J."/>
            <person name="Jiang H."/>
            <person name="Liu Y."/>
            <person name="Qu J."/>
            <person name="Song X.-Z."/>
            <person name="Zhang L."/>
            <person name="Thornton R."/>
            <person name="Coyle M."/>
            <person name="Francisco L."/>
            <person name="Jackson L."/>
            <person name="Javaid M."/>
            <person name="Korchina V."/>
            <person name="Kovar C."/>
            <person name="Mata R."/>
            <person name="Mathew T."/>
            <person name="Ngo R."/>
            <person name="Nguyen L."/>
            <person name="Nguyen N."/>
            <person name="Okwuonu G."/>
            <person name="Ongeri F."/>
            <person name="Pham C."/>
            <person name="Simmons D."/>
            <person name="Wilczek-Boney K."/>
            <person name="Hale W."/>
            <person name="Jakkamsetti A."/>
            <person name="Pham P."/>
            <person name="Ruth R."/>
            <person name="San Lucas F."/>
            <person name="Warren J."/>
            <person name="Zhang J."/>
            <person name="Zhao Z."/>
            <person name="Zhou C."/>
            <person name="Zhu D."/>
            <person name="Lee S."/>
            <person name="Bess C."/>
            <person name="Blankenburg K."/>
            <person name="Forbes L."/>
            <person name="Fu Q."/>
            <person name="Gubbala S."/>
            <person name="Hirani K."/>
            <person name="Jayaseelan J.C."/>
            <person name="Lara F."/>
            <person name="Munidasa M."/>
            <person name="Palculict T."/>
            <person name="Patil S."/>
            <person name="Pu L.-L."/>
            <person name="Saada N."/>
            <person name="Tang L."/>
            <person name="Weissenberger G."/>
            <person name="Zhu Y."/>
            <person name="Hemphill L."/>
            <person name="Shang Y."/>
            <person name="Youmans B."/>
            <person name="Ayvaz T."/>
            <person name="Ross M."/>
            <person name="Santibanez J."/>
            <person name="Aqrawi P."/>
            <person name="Gross S."/>
            <person name="Joshi V."/>
            <person name="Fowler G."/>
            <person name="Nazareth L."/>
            <person name="Reid J."/>
            <person name="Worley K."/>
            <person name="Petrosino J."/>
            <person name="Highlander S."/>
            <person name="Gibbs R."/>
        </authorList>
    </citation>
    <scope>NUCLEOTIDE SEQUENCE [LARGE SCALE GENOMIC DNA]</scope>
    <source>
        <strain evidence="2 3">ATCC 33394</strain>
    </source>
</reference>
<dbReference type="Proteomes" id="UP000004088">
    <property type="component" value="Unassembled WGS sequence"/>
</dbReference>
<gene>
    <name evidence="2" type="ORF">HMPREF9098_0883</name>
</gene>
<sequence length="182" mass="20411">MMKLNMVYPNRKSSLQTFGGNAGDSANSIAAWQPESELAQLQTEVFAVTGVKVSADDPIMAVLVIQKRDMQAYTAELTRRQDEQQEIFLADFKMQAQEVCQAAENLAKQQQQIVNTVLKANSDYLESMENKLLGSVAVKIRNQNQNEQQMFISNLKKSLLLFGCVFLVVQVVLLTLFAVLFK</sequence>
<keyword evidence="3" id="KW-1185">Reference proteome</keyword>
<keyword evidence="1" id="KW-1133">Transmembrane helix</keyword>
<evidence type="ECO:0000313" key="2">
    <source>
        <dbReference type="EMBL" id="EGC17557.1"/>
    </source>
</evidence>
<keyword evidence="1" id="KW-0472">Membrane</keyword>
<organism evidence="2 3">
    <name type="scientific">Kingella denitrificans ATCC 33394</name>
    <dbReference type="NCBI Taxonomy" id="888741"/>
    <lineage>
        <taxon>Bacteria</taxon>
        <taxon>Pseudomonadati</taxon>
        <taxon>Pseudomonadota</taxon>
        <taxon>Betaproteobacteria</taxon>
        <taxon>Neisseriales</taxon>
        <taxon>Neisseriaceae</taxon>
        <taxon>Kingella</taxon>
    </lineage>
</organism>
<evidence type="ECO:0000256" key="1">
    <source>
        <dbReference type="SAM" id="Phobius"/>
    </source>
</evidence>
<keyword evidence="1" id="KW-0812">Transmembrane</keyword>
<dbReference type="EMBL" id="AEWV01000015">
    <property type="protein sequence ID" value="EGC17557.1"/>
    <property type="molecule type" value="Genomic_DNA"/>
</dbReference>
<dbReference type="RefSeq" id="WP_003782222.1">
    <property type="nucleotide sequence ID" value="NZ_GL870929.1"/>
</dbReference>
<dbReference type="AlphaFoldDB" id="F0EYE9"/>
<name>F0EYE9_9NEIS</name>
<dbReference type="HOGENOM" id="CLU_1480159_0_0_4"/>
<dbReference type="STRING" id="888741.HMPREF9098_0883"/>
<comment type="caution">
    <text evidence="2">The sequence shown here is derived from an EMBL/GenBank/DDBJ whole genome shotgun (WGS) entry which is preliminary data.</text>
</comment>